<comment type="function">
    <text evidence="8">3'-5' exoribonuclease that releases 5'-nucleoside monophosphates and is involved in maturation of structured RNAs.</text>
</comment>
<dbReference type="Gene3D" id="2.40.50.140">
    <property type="entry name" value="Nucleic acid-binding proteins"/>
    <property type="match status" value="2"/>
</dbReference>
<keyword evidence="5 8" id="KW-0378">Hydrolase</keyword>
<evidence type="ECO:0000256" key="1">
    <source>
        <dbReference type="ARBA" id="ARBA00001849"/>
    </source>
</evidence>
<evidence type="ECO:0000256" key="5">
    <source>
        <dbReference type="ARBA" id="ARBA00022801"/>
    </source>
</evidence>
<keyword evidence="4 8" id="KW-0540">Nuclease</keyword>
<reference evidence="10 11" key="1">
    <citation type="journal article" date="2018" name="Int. J. Syst. Evol. Microbiol.">
        <title>Rubneribacter badeniensis gen. nov., sp. nov. and Enteroscipio rubneri gen. nov., sp. nov., new members of the Eggerthellaceae isolated from human faeces.</title>
        <authorList>
            <person name="Danylec N."/>
            <person name="Gobl A."/>
            <person name="Stoll D.A."/>
            <person name="Hetzer B."/>
            <person name="Kulling S.E."/>
            <person name="Huch M."/>
        </authorList>
    </citation>
    <scope>NUCLEOTIDE SEQUENCE [LARGE SCALE GENOMIC DNA]</scope>
    <source>
        <strain evidence="10 11">ResAG-85</strain>
    </source>
</reference>
<evidence type="ECO:0000256" key="6">
    <source>
        <dbReference type="ARBA" id="ARBA00022839"/>
    </source>
</evidence>
<dbReference type="InterPro" id="IPR011805">
    <property type="entry name" value="RNase_R"/>
</dbReference>
<evidence type="ECO:0000313" key="10">
    <source>
        <dbReference type="EMBL" id="PNV66414.1"/>
    </source>
</evidence>
<comment type="caution">
    <text evidence="10">The sequence shown here is derived from an EMBL/GenBank/DDBJ whole genome shotgun (WGS) entry which is preliminary data.</text>
</comment>
<dbReference type="Pfam" id="PF17876">
    <property type="entry name" value="CSD2"/>
    <property type="match status" value="1"/>
</dbReference>
<sequence length="740" mass="80095">MGRVRSHTRRRPRANPRGVLSVRAGGFGFVQTAEGAFFVPESRMAGAFDGDLVELAPLPDRGFREGRVRAGGSSAAGRGSAQESPAARVVRVIDRAHDVLVGRYEVADPFGVIVPEDPRIPYDVFTMRADNPDIEDGSLVRVRIATFPSRNAAATGVVEEVLGRADETRASIDVVIARHKLETAFSEGAFAEARSAKLDAGGALAEGYRDLRERFAFTVDPADARDFDDAISLELVASEGGKASGVFAVGSHSEKASVLSDASQQPARGGGASSGMRFVEGRAPASVRWRLGVHIADVSHYVAWGSSLDVDARRRATSVYLADRVIPMLPEELSGDLCSLRPGAVRRTMTLDLYLDEAARLVAFELYPALIRSNARLTYDEAGRMLAGSDAAEALRDIRVRAVGSPEPAGLEEDVAWRLRELSRIAKARQGARERAGGLDFDTVEARVRLDAEGRPAGVDLRRKTDATALVEEAMILANETVAAHLRDAGSPGLFRIHERPAADGLAGLAEVFEEFPWFSDIDARAFVEGEAHALQQALAASAGRPEGGLVSSLLLRSMKRAVYRPECGPHYGLASAAYTHFTSPIRRYPDLVVHRMLKALIGGRPARFDEEVAALPWVAEHSSEMERVAERAARESQEMKIVEYLEGFVGQTFSAVVSGVAAYGLYVRLDNTAEGLVPLRALGEECFELDAARHRLTGQDSGTSYRLGQRLAVVLTDADARSCRLDFKLATIERKGRRP</sequence>
<dbReference type="Proteomes" id="UP000236488">
    <property type="component" value="Unassembled WGS sequence"/>
</dbReference>
<dbReference type="NCBIfam" id="TIGR00358">
    <property type="entry name" value="3_prime_RNase"/>
    <property type="match status" value="1"/>
</dbReference>
<dbReference type="GO" id="GO:0006402">
    <property type="term" value="P:mRNA catabolic process"/>
    <property type="evidence" value="ECO:0007669"/>
    <property type="project" value="TreeGrafter"/>
</dbReference>
<keyword evidence="3 8" id="KW-0963">Cytoplasm</keyword>
<keyword evidence="7 8" id="KW-0694">RNA-binding</keyword>
<dbReference type="InterPro" id="IPR001900">
    <property type="entry name" value="RNase_II/R"/>
</dbReference>
<dbReference type="InterPro" id="IPR040476">
    <property type="entry name" value="CSD2"/>
</dbReference>
<dbReference type="EMBL" id="PPEL01000003">
    <property type="protein sequence ID" value="PNV66414.1"/>
    <property type="molecule type" value="Genomic_DNA"/>
</dbReference>
<dbReference type="InterPro" id="IPR050180">
    <property type="entry name" value="RNR_Ribonuclease"/>
</dbReference>
<dbReference type="InterPro" id="IPR003029">
    <property type="entry name" value="S1_domain"/>
</dbReference>
<dbReference type="Pfam" id="PF00773">
    <property type="entry name" value="RNB"/>
    <property type="match status" value="1"/>
</dbReference>
<protein>
    <recommendedName>
        <fullName evidence="8">Ribonuclease R</fullName>
        <shortName evidence="8">RNase R</shortName>
        <ecNumber evidence="8">3.1.13.1</ecNumber>
    </recommendedName>
</protein>
<dbReference type="CDD" id="cd04471">
    <property type="entry name" value="S1_RNase_R"/>
    <property type="match status" value="1"/>
</dbReference>
<dbReference type="EC" id="3.1.13.1" evidence="8"/>
<dbReference type="InterPro" id="IPR013223">
    <property type="entry name" value="RNase_B_OB_dom"/>
</dbReference>
<dbReference type="InterPro" id="IPR022966">
    <property type="entry name" value="RNase_II/R_CS"/>
</dbReference>
<dbReference type="PROSITE" id="PS50126">
    <property type="entry name" value="S1"/>
    <property type="match status" value="1"/>
</dbReference>
<proteinExistence type="inferred from homology"/>
<dbReference type="SUPFAM" id="SSF50249">
    <property type="entry name" value="Nucleic acid-binding proteins"/>
    <property type="match status" value="2"/>
</dbReference>
<dbReference type="PANTHER" id="PTHR23355:SF9">
    <property type="entry name" value="DIS3-LIKE EXONUCLEASE 2"/>
    <property type="match status" value="1"/>
</dbReference>
<dbReference type="GO" id="GO:0008859">
    <property type="term" value="F:exoribonuclease II activity"/>
    <property type="evidence" value="ECO:0007669"/>
    <property type="project" value="UniProtKB-UniRule"/>
</dbReference>
<evidence type="ECO:0000259" key="9">
    <source>
        <dbReference type="PROSITE" id="PS50126"/>
    </source>
</evidence>
<dbReference type="GO" id="GO:0005829">
    <property type="term" value="C:cytosol"/>
    <property type="evidence" value="ECO:0007669"/>
    <property type="project" value="TreeGrafter"/>
</dbReference>
<dbReference type="PROSITE" id="PS01175">
    <property type="entry name" value="RIBONUCLEASE_II"/>
    <property type="match status" value="1"/>
</dbReference>
<dbReference type="RefSeq" id="WP_103262488.1">
    <property type="nucleotide sequence ID" value="NZ_DBEYRC010000175.1"/>
</dbReference>
<name>A0A2K2U806_9ACTN</name>
<dbReference type="PANTHER" id="PTHR23355">
    <property type="entry name" value="RIBONUCLEASE"/>
    <property type="match status" value="1"/>
</dbReference>
<comment type="similarity">
    <text evidence="8">Belongs to the RNR ribonuclease family. RNase R subfamily.</text>
</comment>
<comment type="subcellular location">
    <subcellularLocation>
        <location evidence="2 8">Cytoplasm</location>
    </subcellularLocation>
</comment>
<keyword evidence="6 8" id="KW-0269">Exonuclease</keyword>
<evidence type="ECO:0000256" key="3">
    <source>
        <dbReference type="ARBA" id="ARBA00022490"/>
    </source>
</evidence>
<feature type="domain" description="S1 motif" evidence="9">
    <location>
        <begin position="651"/>
        <end position="731"/>
    </location>
</feature>
<dbReference type="InterPro" id="IPR012340">
    <property type="entry name" value="NA-bd_OB-fold"/>
</dbReference>
<dbReference type="HAMAP" id="MF_01895">
    <property type="entry name" value="RNase_R"/>
    <property type="match status" value="1"/>
</dbReference>
<dbReference type="GO" id="GO:0003723">
    <property type="term" value="F:RNA binding"/>
    <property type="evidence" value="ECO:0007669"/>
    <property type="project" value="UniProtKB-UniRule"/>
</dbReference>
<evidence type="ECO:0000256" key="7">
    <source>
        <dbReference type="ARBA" id="ARBA00022884"/>
    </source>
</evidence>
<evidence type="ECO:0000256" key="2">
    <source>
        <dbReference type="ARBA" id="ARBA00004496"/>
    </source>
</evidence>
<dbReference type="SMART" id="SM00955">
    <property type="entry name" value="RNB"/>
    <property type="match status" value="1"/>
</dbReference>
<dbReference type="AlphaFoldDB" id="A0A2K2U806"/>
<accession>A0A2K2U806</accession>
<evidence type="ECO:0000313" key="11">
    <source>
        <dbReference type="Proteomes" id="UP000236488"/>
    </source>
</evidence>
<dbReference type="InterPro" id="IPR004476">
    <property type="entry name" value="RNase_II/RNase_R"/>
</dbReference>
<evidence type="ECO:0000256" key="4">
    <source>
        <dbReference type="ARBA" id="ARBA00022722"/>
    </source>
</evidence>
<comment type="catalytic activity">
    <reaction evidence="1 8">
        <text>Exonucleolytic cleavage in the 3'- to 5'-direction to yield nucleoside 5'-phosphates.</text>
        <dbReference type="EC" id="3.1.13.1"/>
    </reaction>
</comment>
<organism evidence="10 11">
    <name type="scientific">Rubneribacter badeniensis</name>
    <dbReference type="NCBI Taxonomy" id="2070688"/>
    <lineage>
        <taxon>Bacteria</taxon>
        <taxon>Bacillati</taxon>
        <taxon>Actinomycetota</taxon>
        <taxon>Coriobacteriia</taxon>
        <taxon>Eggerthellales</taxon>
        <taxon>Eggerthellaceae</taxon>
        <taxon>Rubneribacter</taxon>
    </lineage>
</organism>
<evidence type="ECO:0000256" key="8">
    <source>
        <dbReference type="HAMAP-Rule" id="MF_01895"/>
    </source>
</evidence>
<dbReference type="Pfam" id="PF00575">
    <property type="entry name" value="S1"/>
    <property type="match status" value="1"/>
</dbReference>
<gene>
    <name evidence="8" type="primary">rnr</name>
    <name evidence="10" type="ORF">C2L80_01590</name>
</gene>
<dbReference type="Pfam" id="PF08206">
    <property type="entry name" value="OB_RNB"/>
    <property type="match status" value="1"/>
</dbReference>
<keyword evidence="11" id="KW-1185">Reference proteome</keyword>